<keyword evidence="3" id="KW-1185">Reference proteome</keyword>
<feature type="signal peptide" evidence="1">
    <location>
        <begin position="1"/>
        <end position="16"/>
    </location>
</feature>
<protein>
    <recommendedName>
        <fullName evidence="4">Secreted protein</fullName>
    </recommendedName>
</protein>
<accession>A0A319EK82</accession>
<evidence type="ECO:0000256" key="1">
    <source>
        <dbReference type="SAM" id="SignalP"/>
    </source>
</evidence>
<organism evidence="2 3">
    <name type="scientific">Aspergillus sclerotiicarbonarius (strain CBS 121057 / IBT 28362)</name>
    <dbReference type="NCBI Taxonomy" id="1448318"/>
    <lineage>
        <taxon>Eukaryota</taxon>
        <taxon>Fungi</taxon>
        <taxon>Dikarya</taxon>
        <taxon>Ascomycota</taxon>
        <taxon>Pezizomycotina</taxon>
        <taxon>Eurotiomycetes</taxon>
        <taxon>Eurotiomycetidae</taxon>
        <taxon>Eurotiales</taxon>
        <taxon>Aspergillaceae</taxon>
        <taxon>Aspergillus</taxon>
        <taxon>Aspergillus subgen. Circumdati</taxon>
    </lineage>
</organism>
<dbReference type="VEuPathDB" id="FungiDB:BO78DRAFT_19189"/>
<dbReference type="EMBL" id="KZ826419">
    <property type="protein sequence ID" value="PYI01289.1"/>
    <property type="molecule type" value="Genomic_DNA"/>
</dbReference>
<proteinExistence type="predicted"/>
<evidence type="ECO:0000313" key="3">
    <source>
        <dbReference type="Proteomes" id="UP000248423"/>
    </source>
</evidence>
<reference evidence="2 3" key="1">
    <citation type="submission" date="2018-02" db="EMBL/GenBank/DDBJ databases">
        <title>The genomes of Aspergillus section Nigri reveals drivers in fungal speciation.</title>
        <authorList>
            <consortium name="DOE Joint Genome Institute"/>
            <person name="Vesth T.C."/>
            <person name="Nybo J."/>
            <person name="Theobald S."/>
            <person name="Brandl J."/>
            <person name="Frisvad J.C."/>
            <person name="Nielsen K.F."/>
            <person name="Lyhne E.K."/>
            <person name="Kogle M.E."/>
            <person name="Kuo A."/>
            <person name="Riley R."/>
            <person name="Clum A."/>
            <person name="Nolan M."/>
            <person name="Lipzen A."/>
            <person name="Salamov A."/>
            <person name="Henrissat B."/>
            <person name="Wiebenga A."/>
            <person name="De vries R.P."/>
            <person name="Grigoriev I.V."/>
            <person name="Mortensen U.H."/>
            <person name="Andersen M.R."/>
            <person name="Baker S.E."/>
        </authorList>
    </citation>
    <scope>NUCLEOTIDE SEQUENCE [LARGE SCALE GENOMIC DNA]</scope>
    <source>
        <strain evidence="2 3">CBS 121057</strain>
    </source>
</reference>
<evidence type="ECO:0008006" key="4">
    <source>
        <dbReference type="Google" id="ProtNLM"/>
    </source>
</evidence>
<name>A0A319EK82_ASPSB</name>
<evidence type="ECO:0000313" key="2">
    <source>
        <dbReference type="EMBL" id="PYI01289.1"/>
    </source>
</evidence>
<dbReference type="Proteomes" id="UP000248423">
    <property type="component" value="Unassembled WGS sequence"/>
</dbReference>
<feature type="chain" id="PRO_5016388832" description="Secreted protein" evidence="1">
    <location>
        <begin position="17"/>
        <end position="97"/>
    </location>
</feature>
<sequence>MSPMFLLAGLTIMSQGLHRWAPQLVSCATSVNDLVSDFLLSVMGWNFVPSRTSRLYVISFLGNKSVSYVISLYPVEYTGSIHGSRPVSRAGSQMMSG</sequence>
<keyword evidence="1" id="KW-0732">Signal</keyword>
<gene>
    <name evidence="2" type="ORF">BO78DRAFT_19189</name>
</gene>
<dbReference type="AlphaFoldDB" id="A0A319EK82"/>